<gene>
    <name evidence="8" type="ORF">PGLA1383_LOCUS10936</name>
</gene>
<dbReference type="InterPro" id="IPR038375">
    <property type="entry name" value="NDUFAF7_sf"/>
</dbReference>
<evidence type="ECO:0000313" key="9">
    <source>
        <dbReference type="Proteomes" id="UP000654075"/>
    </source>
</evidence>
<evidence type="ECO:0000256" key="7">
    <source>
        <dbReference type="ARBA" id="ARBA00048612"/>
    </source>
</evidence>
<dbReference type="InterPro" id="IPR029063">
    <property type="entry name" value="SAM-dependent_MTases_sf"/>
</dbReference>
<accession>A0A813DSJ4</accession>
<feature type="non-terminal residue" evidence="8">
    <location>
        <position position="578"/>
    </location>
</feature>
<protein>
    <recommendedName>
        <fullName evidence="3">type II protein arginine methyltransferase</fullName>
        <ecNumber evidence="3">2.1.1.320</ecNumber>
    </recommendedName>
</protein>
<dbReference type="SUPFAM" id="SSF53335">
    <property type="entry name" value="S-adenosyl-L-methionine-dependent methyltransferases"/>
    <property type="match status" value="1"/>
</dbReference>
<proteinExistence type="inferred from homology"/>
<keyword evidence="5" id="KW-0808">Transferase</keyword>
<organism evidence="8 9">
    <name type="scientific">Polarella glacialis</name>
    <name type="common">Dinoflagellate</name>
    <dbReference type="NCBI Taxonomy" id="89957"/>
    <lineage>
        <taxon>Eukaryota</taxon>
        <taxon>Sar</taxon>
        <taxon>Alveolata</taxon>
        <taxon>Dinophyceae</taxon>
        <taxon>Suessiales</taxon>
        <taxon>Suessiaceae</taxon>
        <taxon>Polarella</taxon>
    </lineage>
</organism>
<dbReference type="Gene3D" id="3.40.50.12710">
    <property type="match status" value="1"/>
</dbReference>
<keyword evidence="6" id="KW-0496">Mitochondrion</keyword>
<dbReference type="EMBL" id="CAJNNV010005581">
    <property type="protein sequence ID" value="CAE8592280.1"/>
    <property type="molecule type" value="Genomic_DNA"/>
</dbReference>
<dbReference type="GO" id="GO:0035243">
    <property type="term" value="F:protein-arginine omega-N symmetric methyltransferase activity"/>
    <property type="evidence" value="ECO:0007669"/>
    <property type="project" value="UniProtKB-EC"/>
</dbReference>
<keyword evidence="9" id="KW-1185">Reference proteome</keyword>
<evidence type="ECO:0000256" key="2">
    <source>
        <dbReference type="ARBA" id="ARBA00005891"/>
    </source>
</evidence>
<comment type="similarity">
    <text evidence="2">Belongs to the NDUFAF7 family.</text>
</comment>
<comment type="caution">
    <text evidence="8">The sequence shown here is derived from an EMBL/GenBank/DDBJ whole genome shotgun (WGS) entry which is preliminary data.</text>
</comment>
<evidence type="ECO:0000256" key="1">
    <source>
        <dbReference type="ARBA" id="ARBA00004173"/>
    </source>
</evidence>
<feature type="non-terminal residue" evidence="8">
    <location>
        <position position="1"/>
    </location>
</feature>
<evidence type="ECO:0000256" key="6">
    <source>
        <dbReference type="ARBA" id="ARBA00023128"/>
    </source>
</evidence>
<dbReference type="InterPro" id="IPR003788">
    <property type="entry name" value="NDUFAF7"/>
</dbReference>
<dbReference type="AlphaFoldDB" id="A0A813DSJ4"/>
<comment type="subcellular location">
    <subcellularLocation>
        <location evidence="1">Mitochondrion</location>
    </subcellularLocation>
</comment>
<dbReference type="EC" id="2.1.1.320" evidence="3"/>
<comment type="catalytic activity">
    <reaction evidence="7">
        <text>L-arginyl-[protein] + 2 S-adenosyl-L-methionine = N(omega),N(omega)'-dimethyl-L-arginyl-[protein] + 2 S-adenosyl-L-homocysteine + 2 H(+)</text>
        <dbReference type="Rhea" id="RHEA:48108"/>
        <dbReference type="Rhea" id="RHEA-COMP:10532"/>
        <dbReference type="Rhea" id="RHEA-COMP:11992"/>
        <dbReference type="ChEBI" id="CHEBI:15378"/>
        <dbReference type="ChEBI" id="CHEBI:29965"/>
        <dbReference type="ChEBI" id="CHEBI:57856"/>
        <dbReference type="ChEBI" id="CHEBI:59789"/>
        <dbReference type="ChEBI" id="CHEBI:88221"/>
        <dbReference type="EC" id="2.1.1.320"/>
    </reaction>
</comment>
<evidence type="ECO:0000256" key="3">
    <source>
        <dbReference type="ARBA" id="ARBA00011935"/>
    </source>
</evidence>
<evidence type="ECO:0000313" key="8">
    <source>
        <dbReference type="EMBL" id="CAE8592280.1"/>
    </source>
</evidence>
<evidence type="ECO:0000256" key="4">
    <source>
        <dbReference type="ARBA" id="ARBA00022603"/>
    </source>
</evidence>
<evidence type="ECO:0000256" key="5">
    <source>
        <dbReference type="ARBA" id="ARBA00022679"/>
    </source>
</evidence>
<keyword evidence="4" id="KW-0489">Methyltransferase</keyword>
<dbReference type="Proteomes" id="UP000654075">
    <property type="component" value="Unassembled WGS sequence"/>
</dbReference>
<dbReference type="GO" id="GO:0032259">
    <property type="term" value="P:methylation"/>
    <property type="evidence" value="ECO:0007669"/>
    <property type="project" value="UniProtKB-KW"/>
</dbReference>
<dbReference type="Pfam" id="PF02636">
    <property type="entry name" value="Methyltransf_28"/>
    <property type="match status" value="1"/>
</dbReference>
<reference evidence="8" key="1">
    <citation type="submission" date="2021-02" db="EMBL/GenBank/DDBJ databases">
        <authorList>
            <person name="Dougan E. K."/>
            <person name="Rhodes N."/>
            <person name="Thang M."/>
            <person name="Chan C."/>
        </authorList>
    </citation>
    <scope>NUCLEOTIDE SEQUENCE</scope>
</reference>
<sequence length="578" mass="62057">ALVRNSGGLLNGASVEELQWEGQSVFCGLAQTPALRRVMLSIAEDLTPAERWQCAPSVVCCYPFVLTISQALQYNHEALYDSTVTFRLEDGSREIVGLYRKHFQNTNNTVPLSKERYRQLRRLAAAQGGEVERALLIGQPPAILPGRIRSAEVMLALSASRCEELRGFFGRHAKRLVAAARLRDASAPIFDGYLIGRTASHLKLILRPGEATFVQQAAGLIDEGFMVTMDYGADADALLWHALIRPNYEGIHIMDARDETLAECTSVSYLECPGLQDLTTSVDFTEVAVAGKQLGNWEVKAYGPIFLLELSFDLTELGPIRSGGARAPTQKHLWRFLGRFEYRRLIEHVFWSACERPLLPGEPALLASPLLCAAYALAKLEQKQTFLRLLPPLRQAVAESLSAPVACSSRLTPAEVSKLAWMLPRASACDDPLLPQLAELALETPGLGQRHLAQVCLALADAASHAVAAGTASVSANTASPGSVGSFGVEQQASRMLAKILNVMLPITAEAAKRAMQATATTAIATTTATVTATSVISTATATATITASATATATTAATTTTKSPADVLRSQDFLALT</sequence>
<dbReference type="GO" id="GO:0005739">
    <property type="term" value="C:mitochondrion"/>
    <property type="evidence" value="ECO:0007669"/>
    <property type="project" value="UniProtKB-SubCell"/>
</dbReference>
<name>A0A813DSJ4_POLGL</name>